<evidence type="ECO:0000256" key="1">
    <source>
        <dbReference type="SAM" id="MobiDB-lite"/>
    </source>
</evidence>
<comment type="caution">
    <text evidence="2">The sequence shown here is derived from an EMBL/GenBank/DDBJ whole genome shotgun (WGS) entry which is preliminary data.</text>
</comment>
<dbReference type="EMBL" id="JAGMWT010000001">
    <property type="protein sequence ID" value="KAH7139304.1"/>
    <property type="molecule type" value="Genomic_DNA"/>
</dbReference>
<evidence type="ECO:0000313" key="3">
    <source>
        <dbReference type="Proteomes" id="UP000700596"/>
    </source>
</evidence>
<sequence length="160" mass="16915">MSGLGDAVKKGVGLVHGSGEALRGNFNASIDKATGDRESAIRHEAVASKGADEIDRGYHREHGRNAGVTPIDQDATRPGHEHNAHSTNVSNPVDPRYQTTVGGHAGSTNHGPHDTNVGNKLDPRYDSSTGGAASTHYGPHDSNTGNQLDQRYDSQFGARR</sequence>
<feature type="compositionally biased region" description="Basic and acidic residues" evidence="1">
    <location>
        <begin position="34"/>
        <end position="64"/>
    </location>
</feature>
<reference evidence="2" key="1">
    <citation type="journal article" date="2021" name="Nat. Commun.">
        <title>Genetic determinants of endophytism in the Arabidopsis root mycobiome.</title>
        <authorList>
            <person name="Mesny F."/>
            <person name="Miyauchi S."/>
            <person name="Thiergart T."/>
            <person name="Pickel B."/>
            <person name="Atanasova L."/>
            <person name="Karlsson M."/>
            <person name="Huettel B."/>
            <person name="Barry K.W."/>
            <person name="Haridas S."/>
            <person name="Chen C."/>
            <person name="Bauer D."/>
            <person name="Andreopoulos W."/>
            <person name="Pangilinan J."/>
            <person name="LaButti K."/>
            <person name="Riley R."/>
            <person name="Lipzen A."/>
            <person name="Clum A."/>
            <person name="Drula E."/>
            <person name="Henrissat B."/>
            <person name="Kohler A."/>
            <person name="Grigoriev I.V."/>
            <person name="Martin F.M."/>
            <person name="Hacquard S."/>
        </authorList>
    </citation>
    <scope>NUCLEOTIDE SEQUENCE</scope>
    <source>
        <strain evidence="2">MPI-CAGE-CH-0243</strain>
    </source>
</reference>
<feature type="region of interest" description="Disordered" evidence="1">
    <location>
        <begin position="34"/>
        <end position="160"/>
    </location>
</feature>
<feature type="compositionally biased region" description="Basic and acidic residues" evidence="1">
    <location>
        <begin position="74"/>
        <end position="84"/>
    </location>
</feature>
<keyword evidence="3" id="KW-1185">Reference proteome</keyword>
<dbReference type="AlphaFoldDB" id="A0A9P9ELJ8"/>
<proteinExistence type="predicted"/>
<gene>
    <name evidence="2" type="ORF">B0J11DRAFT_40482</name>
</gene>
<feature type="compositionally biased region" description="Polar residues" evidence="1">
    <location>
        <begin position="85"/>
        <end position="110"/>
    </location>
</feature>
<accession>A0A9P9ELJ8</accession>
<dbReference type="Proteomes" id="UP000700596">
    <property type="component" value="Unassembled WGS sequence"/>
</dbReference>
<dbReference type="PANTHER" id="PTHR39606">
    <property type="entry name" value="SURFACE PROTEIN, PUTATIVE-RELATED"/>
    <property type="match status" value="1"/>
</dbReference>
<organism evidence="2 3">
    <name type="scientific">Dendryphion nanum</name>
    <dbReference type="NCBI Taxonomy" id="256645"/>
    <lineage>
        <taxon>Eukaryota</taxon>
        <taxon>Fungi</taxon>
        <taxon>Dikarya</taxon>
        <taxon>Ascomycota</taxon>
        <taxon>Pezizomycotina</taxon>
        <taxon>Dothideomycetes</taxon>
        <taxon>Pleosporomycetidae</taxon>
        <taxon>Pleosporales</taxon>
        <taxon>Torulaceae</taxon>
        <taxon>Dendryphion</taxon>
    </lineage>
</organism>
<protein>
    <submittedName>
        <fullName evidence="2">Uncharacterized protein</fullName>
    </submittedName>
</protein>
<dbReference type="OrthoDB" id="2590867at2759"/>
<evidence type="ECO:0000313" key="2">
    <source>
        <dbReference type="EMBL" id="KAH7139304.1"/>
    </source>
</evidence>
<dbReference type="PANTHER" id="PTHR39606:SF1">
    <property type="entry name" value="CELL SURFACE PROTEIN"/>
    <property type="match status" value="1"/>
</dbReference>
<name>A0A9P9ELJ8_9PLEO</name>